<dbReference type="InterPro" id="IPR013216">
    <property type="entry name" value="Methyltransf_11"/>
</dbReference>
<comment type="caution">
    <text evidence="2">The sequence shown here is derived from an EMBL/GenBank/DDBJ whole genome shotgun (WGS) entry which is preliminary data.</text>
</comment>
<sequence length="121" mass="13632">ALASLDCHVPGIDPSKELITIANDHSMFLRYKDIKYLKESIEEYVISNPESYDAIVTSEVLEQVSNKYGFLTNCVDCLKLRGSLFIITPNRTMFSWLSVKVIGETFDVIPKGIMNGKNLLI</sequence>
<keyword evidence="3" id="KW-1185">Reference proteome</keyword>
<feature type="domain" description="Methyltransferase type 11" evidence="1">
    <location>
        <begin position="3"/>
        <end position="86"/>
    </location>
</feature>
<accession>A0A6G0ZJG2</accession>
<dbReference type="InterPro" id="IPR029063">
    <property type="entry name" value="SAM-dependent_MTases_sf"/>
</dbReference>
<dbReference type="Gene3D" id="3.40.50.150">
    <property type="entry name" value="Vaccinia Virus protein VP39"/>
    <property type="match status" value="1"/>
</dbReference>
<dbReference type="OrthoDB" id="3265906at2759"/>
<keyword evidence="2" id="KW-0830">Ubiquinone</keyword>
<evidence type="ECO:0000259" key="1">
    <source>
        <dbReference type="Pfam" id="PF08241"/>
    </source>
</evidence>
<dbReference type="CDD" id="cd02440">
    <property type="entry name" value="AdoMet_MTases"/>
    <property type="match status" value="1"/>
</dbReference>
<dbReference type="AlphaFoldDB" id="A0A6G0ZJG2"/>
<dbReference type="Proteomes" id="UP000478052">
    <property type="component" value="Unassembled WGS sequence"/>
</dbReference>
<name>A0A6G0ZJG2_APHCR</name>
<protein>
    <submittedName>
        <fullName evidence="2">Ubiquinone biosynthesis O-methyltransferase, mitochondrial</fullName>
    </submittedName>
</protein>
<gene>
    <name evidence="2" type="ORF">FWK35_00003838</name>
</gene>
<organism evidence="2 3">
    <name type="scientific">Aphis craccivora</name>
    <name type="common">Cowpea aphid</name>
    <dbReference type="NCBI Taxonomy" id="307492"/>
    <lineage>
        <taxon>Eukaryota</taxon>
        <taxon>Metazoa</taxon>
        <taxon>Ecdysozoa</taxon>
        <taxon>Arthropoda</taxon>
        <taxon>Hexapoda</taxon>
        <taxon>Insecta</taxon>
        <taxon>Pterygota</taxon>
        <taxon>Neoptera</taxon>
        <taxon>Paraneoptera</taxon>
        <taxon>Hemiptera</taxon>
        <taxon>Sternorrhyncha</taxon>
        <taxon>Aphidomorpha</taxon>
        <taxon>Aphidoidea</taxon>
        <taxon>Aphididae</taxon>
        <taxon>Aphidini</taxon>
        <taxon>Aphis</taxon>
        <taxon>Aphis</taxon>
    </lineage>
</organism>
<keyword evidence="2" id="KW-0489">Methyltransferase</keyword>
<evidence type="ECO:0000313" key="3">
    <source>
        <dbReference type="Proteomes" id="UP000478052"/>
    </source>
</evidence>
<dbReference type="EMBL" id="VUJU01000313">
    <property type="protein sequence ID" value="KAF0771297.1"/>
    <property type="molecule type" value="Genomic_DNA"/>
</dbReference>
<dbReference type="GO" id="GO:0008757">
    <property type="term" value="F:S-adenosylmethionine-dependent methyltransferase activity"/>
    <property type="evidence" value="ECO:0007669"/>
    <property type="project" value="InterPro"/>
</dbReference>
<reference evidence="2 3" key="1">
    <citation type="submission" date="2019-08" db="EMBL/GenBank/DDBJ databases">
        <title>Whole genome of Aphis craccivora.</title>
        <authorList>
            <person name="Voronova N.V."/>
            <person name="Shulinski R.S."/>
            <person name="Bandarenka Y.V."/>
            <person name="Zhorov D.G."/>
            <person name="Warner D."/>
        </authorList>
    </citation>
    <scope>NUCLEOTIDE SEQUENCE [LARGE SCALE GENOMIC DNA]</scope>
    <source>
        <strain evidence="2">180601</strain>
        <tissue evidence="2">Whole Body</tissue>
    </source>
</reference>
<feature type="non-terminal residue" evidence="2">
    <location>
        <position position="1"/>
    </location>
</feature>
<evidence type="ECO:0000313" key="2">
    <source>
        <dbReference type="EMBL" id="KAF0771297.1"/>
    </source>
</evidence>
<keyword evidence="2" id="KW-0808">Transferase</keyword>
<dbReference type="Pfam" id="PF08241">
    <property type="entry name" value="Methyltransf_11"/>
    <property type="match status" value="1"/>
</dbReference>
<dbReference type="SUPFAM" id="SSF53335">
    <property type="entry name" value="S-adenosyl-L-methionine-dependent methyltransferases"/>
    <property type="match status" value="1"/>
</dbReference>
<dbReference type="GO" id="GO:0032259">
    <property type="term" value="P:methylation"/>
    <property type="evidence" value="ECO:0007669"/>
    <property type="project" value="UniProtKB-KW"/>
</dbReference>
<proteinExistence type="predicted"/>